<keyword evidence="1" id="KW-0732">Signal</keyword>
<sequence>MAIGLIALMFTLVPAFAAVDMVANPVDTDKKVVEQSIEQKSDDAQKRS</sequence>
<accession>A0A1S7LK69</accession>
<reference evidence="2" key="1">
    <citation type="submission" date="2015-04" db="EMBL/GenBank/DDBJ databases">
        <authorList>
            <person name="Syromyatnikov M.Y."/>
            <person name="Popov V.N."/>
        </authorList>
    </citation>
    <scope>NUCLEOTIDE SEQUENCE</scope>
    <source>
        <strain evidence="2">MO-1</strain>
    </source>
</reference>
<name>A0A1S7LK69_MAGMO</name>
<dbReference type="EMBL" id="LO017727">
    <property type="protein sequence ID" value="CRH06804.1"/>
    <property type="molecule type" value="Genomic_DNA"/>
</dbReference>
<feature type="chain" id="PRO_5014067062" evidence="1">
    <location>
        <begin position="18"/>
        <end position="48"/>
    </location>
</feature>
<feature type="signal peptide" evidence="1">
    <location>
        <begin position="1"/>
        <end position="17"/>
    </location>
</feature>
<evidence type="ECO:0000313" key="3">
    <source>
        <dbReference type="EMBL" id="CRH06804.1"/>
    </source>
</evidence>
<evidence type="ECO:0000256" key="1">
    <source>
        <dbReference type="SAM" id="SignalP"/>
    </source>
</evidence>
<organism evidence="2">
    <name type="scientific">Magnetococcus massalia (strain MO-1)</name>
    <dbReference type="NCBI Taxonomy" id="451514"/>
    <lineage>
        <taxon>Bacteria</taxon>
        <taxon>Pseudomonadati</taxon>
        <taxon>Pseudomonadota</taxon>
        <taxon>Magnetococcia</taxon>
        <taxon>Magnetococcales</taxon>
        <taxon>Magnetococcaceae</taxon>
        <taxon>Magnetococcus</taxon>
    </lineage>
</organism>
<protein>
    <submittedName>
        <fullName evidence="2">Uncharacterized protein</fullName>
    </submittedName>
</protein>
<dbReference type="EMBL" id="LO017727">
    <property type="protein sequence ID" value="CRH06803.1"/>
    <property type="molecule type" value="Genomic_DNA"/>
</dbReference>
<gene>
    <name evidence="2" type="ORF">MAGMO_2648</name>
    <name evidence="3" type="ORF">MAGMO_2649</name>
</gene>
<evidence type="ECO:0000313" key="2">
    <source>
        <dbReference type="EMBL" id="CRH06803.1"/>
    </source>
</evidence>
<dbReference type="AlphaFoldDB" id="A0A1S7LK69"/>
<proteinExistence type="predicted"/>